<dbReference type="OrthoDB" id="60296at2157"/>
<feature type="region of interest" description="Disordered" evidence="1">
    <location>
        <begin position="1"/>
        <end position="73"/>
    </location>
</feature>
<comment type="caution">
    <text evidence="2">The sequence shown here is derived from an EMBL/GenBank/DDBJ whole genome shotgun (WGS) entry which is preliminary data.</text>
</comment>
<protein>
    <submittedName>
        <fullName evidence="2">Amino acid-binding ACT domain-containing protein</fullName>
    </submittedName>
</protein>
<feature type="compositionally biased region" description="Low complexity" evidence="1">
    <location>
        <begin position="1"/>
        <end position="10"/>
    </location>
</feature>
<evidence type="ECO:0000256" key="1">
    <source>
        <dbReference type="SAM" id="MobiDB-lite"/>
    </source>
</evidence>
<organism evidence="2 3">
    <name type="scientific">Natrialba taiwanensis DSM 12281</name>
    <dbReference type="NCBI Taxonomy" id="1230458"/>
    <lineage>
        <taxon>Archaea</taxon>
        <taxon>Methanobacteriati</taxon>
        <taxon>Methanobacteriota</taxon>
        <taxon>Stenosarchaea group</taxon>
        <taxon>Halobacteria</taxon>
        <taxon>Halobacteriales</taxon>
        <taxon>Natrialbaceae</taxon>
        <taxon>Natrialba</taxon>
    </lineage>
</organism>
<feature type="compositionally biased region" description="Acidic residues" evidence="1">
    <location>
        <begin position="11"/>
        <end position="23"/>
    </location>
</feature>
<dbReference type="PATRIC" id="fig|1230458.4.peg.1803"/>
<dbReference type="Proteomes" id="UP000011648">
    <property type="component" value="Unassembled WGS sequence"/>
</dbReference>
<gene>
    <name evidence="2" type="ORF">C484_09019</name>
</gene>
<evidence type="ECO:0000313" key="3">
    <source>
        <dbReference type="Proteomes" id="UP000011648"/>
    </source>
</evidence>
<keyword evidence="3" id="KW-1185">Reference proteome</keyword>
<dbReference type="CDD" id="cd04886">
    <property type="entry name" value="ACT_ThrD-II-like"/>
    <property type="match status" value="1"/>
</dbReference>
<feature type="compositionally biased region" description="Acidic residues" evidence="1">
    <location>
        <begin position="44"/>
        <end position="68"/>
    </location>
</feature>
<accession>M0A1D7</accession>
<dbReference type="InterPro" id="IPR045865">
    <property type="entry name" value="ACT-like_dom_sf"/>
</dbReference>
<dbReference type="STRING" id="1230458.C484_09019"/>
<sequence>MGNEPAVDGQAADDADAAEDADPDTTAVDPTATSDDADGNPNTDSEDAETTTDAETETEPETETETETDGGVHAYTVRLELVDEPGELLRALSPIADNGGNLLSIHHERGNITPRGHIPVEVDLECPPDRFDDVVEGLRGAGVNVIQAGAERYGEEISVVLVGHLVENDLSETLSQIETEADAAVIDLSLAAPDGTEATSSARLRLAVDSGRTDAALDAIRSIGSAKDLTVVEPLLGGDA</sequence>
<evidence type="ECO:0000313" key="2">
    <source>
        <dbReference type="EMBL" id="ELY92434.1"/>
    </source>
</evidence>
<name>M0A1D7_9EURY</name>
<proteinExistence type="predicted"/>
<reference evidence="2 3" key="1">
    <citation type="journal article" date="2014" name="PLoS Genet.">
        <title>Phylogenetically driven sequencing of extremely halophilic archaea reveals strategies for static and dynamic osmo-response.</title>
        <authorList>
            <person name="Becker E.A."/>
            <person name="Seitzer P.M."/>
            <person name="Tritt A."/>
            <person name="Larsen D."/>
            <person name="Krusor M."/>
            <person name="Yao A.I."/>
            <person name="Wu D."/>
            <person name="Madern D."/>
            <person name="Eisen J.A."/>
            <person name="Darling A.E."/>
            <person name="Facciotti M.T."/>
        </authorList>
    </citation>
    <scope>NUCLEOTIDE SEQUENCE [LARGE SCALE GENOMIC DNA]</scope>
    <source>
        <strain evidence="2 3">DSM 12281</strain>
    </source>
</reference>
<dbReference type="AlphaFoldDB" id="M0A1D7"/>
<dbReference type="RefSeq" id="WP_006825566.1">
    <property type="nucleotide sequence ID" value="NZ_AOIL01000030.1"/>
</dbReference>
<dbReference type="EMBL" id="AOIL01000030">
    <property type="protein sequence ID" value="ELY92434.1"/>
    <property type="molecule type" value="Genomic_DNA"/>
</dbReference>
<dbReference type="InterPro" id="IPR044561">
    <property type="entry name" value="ACT_ThrD-II-like"/>
</dbReference>
<feature type="compositionally biased region" description="Low complexity" evidence="1">
    <location>
        <begin position="24"/>
        <end position="34"/>
    </location>
</feature>
<dbReference type="SUPFAM" id="SSF55021">
    <property type="entry name" value="ACT-like"/>
    <property type="match status" value="1"/>
</dbReference>